<name>A0A0C9TGJ5_PAXIN</name>
<evidence type="ECO:0000313" key="2">
    <source>
        <dbReference type="EMBL" id="KIJ14835.1"/>
    </source>
</evidence>
<keyword evidence="3" id="KW-1185">Reference proteome</keyword>
<evidence type="ECO:0000256" key="1">
    <source>
        <dbReference type="SAM" id="MobiDB-lite"/>
    </source>
</evidence>
<dbReference type="Proteomes" id="UP000053647">
    <property type="component" value="Unassembled WGS sequence"/>
</dbReference>
<reference evidence="2 3" key="1">
    <citation type="submission" date="2014-06" db="EMBL/GenBank/DDBJ databases">
        <authorList>
            <consortium name="DOE Joint Genome Institute"/>
            <person name="Kuo A."/>
            <person name="Kohler A."/>
            <person name="Nagy L.G."/>
            <person name="Floudas D."/>
            <person name="Copeland A."/>
            <person name="Barry K.W."/>
            <person name="Cichocki N."/>
            <person name="Veneault-Fourrey C."/>
            <person name="LaButti K."/>
            <person name="Lindquist E.A."/>
            <person name="Lipzen A."/>
            <person name="Lundell T."/>
            <person name="Morin E."/>
            <person name="Murat C."/>
            <person name="Sun H."/>
            <person name="Tunlid A."/>
            <person name="Henrissat B."/>
            <person name="Grigoriev I.V."/>
            <person name="Hibbett D.S."/>
            <person name="Martin F."/>
            <person name="Nordberg H.P."/>
            <person name="Cantor M.N."/>
            <person name="Hua S.X."/>
        </authorList>
    </citation>
    <scope>NUCLEOTIDE SEQUENCE [LARGE SCALE GENOMIC DNA]</scope>
    <source>
        <strain evidence="2 3">ATCC 200175</strain>
    </source>
</reference>
<dbReference type="HOGENOM" id="CLU_764092_0_0_1"/>
<evidence type="ECO:0008006" key="4">
    <source>
        <dbReference type="Google" id="ProtNLM"/>
    </source>
</evidence>
<sequence length="363" mass="40071">MSPPITDAADMISPFYATAPTENNRNTRTGKVNEARAERVLSPPASQRARLNPPPYSPTLPIAPPASPPPARRLSLKRTLKRKGSTSGGTTHSAHSAASARGKPRAARMASAESVDSVASGGSIREILLGVFELVFTSENRYPDLARLAKTCRSFHGPALDLLWREQPSLLPLVMCFPREILDFSETSIGGRAVTTVKFAKVPSVQDWERPSVYVTYIRRMSNSVPLYIDAYKLHASVLQTLLESCPSTPLLPNLRHLNYDVITGNSEAYVTSVSRLFSPNLLQSLTFGSYYRLALDDNHAFLMHLFNHCPQIEFLYISLLARSFVDIVKYITSLASLRHLTSFNFTVVGSAPDSHFRPPSIN</sequence>
<gene>
    <name evidence="2" type="ORF">PAXINDRAFT_99884</name>
</gene>
<dbReference type="AlphaFoldDB" id="A0A0C9TGJ5"/>
<protein>
    <recommendedName>
        <fullName evidence="4">F-box domain-containing protein</fullName>
    </recommendedName>
</protein>
<dbReference type="OrthoDB" id="3255541at2759"/>
<feature type="compositionally biased region" description="Basic residues" evidence="1">
    <location>
        <begin position="74"/>
        <end position="84"/>
    </location>
</feature>
<reference evidence="3" key="2">
    <citation type="submission" date="2015-01" db="EMBL/GenBank/DDBJ databases">
        <title>Evolutionary Origins and Diversification of the Mycorrhizal Mutualists.</title>
        <authorList>
            <consortium name="DOE Joint Genome Institute"/>
            <consortium name="Mycorrhizal Genomics Consortium"/>
            <person name="Kohler A."/>
            <person name="Kuo A."/>
            <person name="Nagy L.G."/>
            <person name="Floudas D."/>
            <person name="Copeland A."/>
            <person name="Barry K.W."/>
            <person name="Cichocki N."/>
            <person name="Veneault-Fourrey C."/>
            <person name="LaButti K."/>
            <person name="Lindquist E.A."/>
            <person name="Lipzen A."/>
            <person name="Lundell T."/>
            <person name="Morin E."/>
            <person name="Murat C."/>
            <person name="Riley R."/>
            <person name="Ohm R."/>
            <person name="Sun H."/>
            <person name="Tunlid A."/>
            <person name="Henrissat B."/>
            <person name="Grigoriev I.V."/>
            <person name="Hibbett D.S."/>
            <person name="Martin F."/>
        </authorList>
    </citation>
    <scope>NUCLEOTIDE SEQUENCE [LARGE SCALE GENOMIC DNA]</scope>
    <source>
        <strain evidence="3">ATCC 200175</strain>
    </source>
</reference>
<feature type="compositionally biased region" description="Low complexity" evidence="1">
    <location>
        <begin position="88"/>
        <end position="100"/>
    </location>
</feature>
<feature type="compositionally biased region" description="Polar residues" evidence="1">
    <location>
        <begin position="20"/>
        <end position="30"/>
    </location>
</feature>
<dbReference type="SUPFAM" id="SSF52047">
    <property type="entry name" value="RNI-like"/>
    <property type="match status" value="1"/>
</dbReference>
<feature type="compositionally biased region" description="Pro residues" evidence="1">
    <location>
        <begin position="52"/>
        <end position="71"/>
    </location>
</feature>
<feature type="region of interest" description="Disordered" evidence="1">
    <location>
        <begin position="1"/>
        <end position="109"/>
    </location>
</feature>
<evidence type="ECO:0000313" key="3">
    <source>
        <dbReference type="Proteomes" id="UP000053647"/>
    </source>
</evidence>
<dbReference type="InterPro" id="IPR032675">
    <property type="entry name" value="LRR_dom_sf"/>
</dbReference>
<organism evidence="2 3">
    <name type="scientific">Paxillus involutus ATCC 200175</name>
    <dbReference type="NCBI Taxonomy" id="664439"/>
    <lineage>
        <taxon>Eukaryota</taxon>
        <taxon>Fungi</taxon>
        <taxon>Dikarya</taxon>
        <taxon>Basidiomycota</taxon>
        <taxon>Agaricomycotina</taxon>
        <taxon>Agaricomycetes</taxon>
        <taxon>Agaricomycetidae</taxon>
        <taxon>Boletales</taxon>
        <taxon>Paxilineae</taxon>
        <taxon>Paxillaceae</taxon>
        <taxon>Paxillus</taxon>
    </lineage>
</organism>
<accession>A0A0C9TGJ5</accession>
<dbReference type="EMBL" id="KN819340">
    <property type="protein sequence ID" value="KIJ14835.1"/>
    <property type="molecule type" value="Genomic_DNA"/>
</dbReference>
<proteinExistence type="predicted"/>
<feature type="non-terminal residue" evidence="2">
    <location>
        <position position="363"/>
    </location>
</feature>
<dbReference type="Gene3D" id="3.80.10.10">
    <property type="entry name" value="Ribonuclease Inhibitor"/>
    <property type="match status" value="1"/>
</dbReference>